<evidence type="ECO:0000313" key="8">
    <source>
        <dbReference type="Proteomes" id="UP000663882"/>
    </source>
</evidence>
<comment type="cofactor">
    <cofactor evidence="1">
        <name>a divalent metal cation</name>
        <dbReference type="ChEBI" id="CHEBI:60240"/>
    </cofactor>
</comment>
<protein>
    <recommendedName>
        <fullName evidence="3">DDE Tnp4 domain-containing protein</fullName>
    </recommendedName>
</protein>
<sequence length="321" mass="36189">MLSSSQIKWDCPNCQITITDHHKYYNNCQSMLIWTCVASEKSVYVSKCYPSSVHDITILRESGLLEHTEEHVQIIADKGYIGEQYVVTPKKKSCRGELTAEDKDFNRFISSARAAIENINQRIKTYAILGSIYKGPYDDLDKITKIVRVVVALCNLKLISSLLPKSSESSTTPAPSISSESLIASVALSTSTISFATHRAAQARMRKNCRLRKNRLLGNHREIIEEIVSMIRHTLGRPNIEDSQSELLSAIVDIANRDLVAVDNRRCTDTIQSCLTLDSLKEQLDIKGYRLSRTATYYRNLLDGSSKTIDHTLELQNFQRA</sequence>
<accession>A0A814S6F7</accession>
<organism evidence="5 8">
    <name type="scientific">Rotaria sordida</name>
    <dbReference type="NCBI Taxonomy" id="392033"/>
    <lineage>
        <taxon>Eukaryota</taxon>
        <taxon>Metazoa</taxon>
        <taxon>Spiralia</taxon>
        <taxon>Gnathifera</taxon>
        <taxon>Rotifera</taxon>
        <taxon>Eurotatoria</taxon>
        <taxon>Bdelloidea</taxon>
        <taxon>Philodinida</taxon>
        <taxon>Philodinidae</taxon>
        <taxon>Rotaria</taxon>
    </lineage>
</organism>
<dbReference type="EMBL" id="CAJNOU010000759">
    <property type="protein sequence ID" value="CAF1081548.1"/>
    <property type="molecule type" value="Genomic_DNA"/>
</dbReference>
<name>A0A814S6F7_9BILA</name>
<proteinExistence type="predicted"/>
<dbReference type="AlphaFoldDB" id="A0A814S6F7"/>
<comment type="caution">
    <text evidence="5">The sequence shown here is derived from an EMBL/GenBank/DDBJ whole genome shotgun (WGS) entry which is preliminary data.</text>
</comment>
<dbReference type="Proteomes" id="UP000663882">
    <property type="component" value="Unassembled WGS sequence"/>
</dbReference>
<evidence type="ECO:0000313" key="7">
    <source>
        <dbReference type="EMBL" id="CAF4053332.1"/>
    </source>
</evidence>
<dbReference type="Proteomes" id="UP000663874">
    <property type="component" value="Unassembled WGS sequence"/>
</dbReference>
<dbReference type="Pfam" id="PF13359">
    <property type="entry name" value="DDE_Tnp_4"/>
    <property type="match status" value="1"/>
</dbReference>
<dbReference type="EMBL" id="CAJNOO010001366">
    <property type="protein sequence ID" value="CAF1141984.1"/>
    <property type="molecule type" value="Genomic_DNA"/>
</dbReference>
<dbReference type="Proteomes" id="UP000663889">
    <property type="component" value="Unassembled WGS sequence"/>
</dbReference>
<evidence type="ECO:0000259" key="3">
    <source>
        <dbReference type="Pfam" id="PF13359"/>
    </source>
</evidence>
<dbReference type="PANTHER" id="PTHR23080:SF143">
    <property type="entry name" value="SI:DKEY-56D12.4"/>
    <property type="match status" value="1"/>
</dbReference>
<dbReference type="EMBL" id="CAJOAX010009299">
    <property type="protein sequence ID" value="CAF4053332.1"/>
    <property type="molecule type" value="Genomic_DNA"/>
</dbReference>
<dbReference type="EMBL" id="CAJOBE010005618">
    <property type="protein sequence ID" value="CAF3979435.1"/>
    <property type="molecule type" value="Genomic_DNA"/>
</dbReference>
<dbReference type="InterPro" id="IPR027806">
    <property type="entry name" value="HARBI1_dom"/>
</dbReference>
<evidence type="ECO:0000313" key="6">
    <source>
        <dbReference type="EMBL" id="CAF3979435.1"/>
    </source>
</evidence>
<evidence type="ECO:0000256" key="2">
    <source>
        <dbReference type="ARBA" id="ARBA00022723"/>
    </source>
</evidence>
<evidence type="ECO:0000256" key="1">
    <source>
        <dbReference type="ARBA" id="ARBA00001968"/>
    </source>
</evidence>
<dbReference type="Proteomes" id="UP000663823">
    <property type="component" value="Unassembled WGS sequence"/>
</dbReference>
<gene>
    <name evidence="6" type="ORF">FNK824_LOCUS24779</name>
    <name evidence="7" type="ORF">OTI717_LOCUS31758</name>
    <name evidence="5" type="ORF">RFH988_LOCUS21439</name>
    <name evidence="4" type="ORF">SEV965_LOCUS14877</name>
</gene>
<evidence type="ECO:0000313" key="4">
    <source>
        <dbReference type="EMBL" id="CAF1081548.1"/>
    </source>
</evidence>
<feature type="domain" description="DDE Tnp4" evidence="3">
    <location>
        <begin position="27"/>
        <end position="155"/>
    </location>
</feature>
<dbReference type="PANTHER" id="PTHR23080">
    <property type="entry name" value="THAP DOMAIN PROTEIN"/>
    <property type="match status" value="1"/>
</dbReference>
<evidence type="ECO:0000313" key="5">
    <source>
        <dbReference type="EMBL" id="CAF1141984.1"/>
    </source>
</evidence>
<dbReference type="GO" id="GO:0046872">
    <property type="term" value="F:metal ion binding"/>
    <property type="evidence" value="ECO:0007669"/>
    <property type="project" value="UniProtKB-KW"/>
</dbReference>
<keyword evidence="2" id="KW-0479">Metal-binding</keyword>
<reference evidence="5" key="1">
    <citation type="submission" date="2021-02" db="EMBL/GenBank/DDBJ databases">
        <authorList>
            <person name="Nowell W R."/>
        </authorList>
    </citation>
    <scope>NUCLEOTIDE SEQUENCE</scope>
</reference>